<dbReference type="AlphaFoldDB" id="A0A316DQ27"/>
<evidence type="ECO:0000313" key="1">
    <source>
        <dbReference type="EMBL" id="PWK20181.1"/>
    </source>
</evidence>
<dbReference type="EMBL" id="QGGQ01000014">
    <property type="protein sequence ID" value="PWK20181.1"/>
    <property type="molecule type" value="Genomic_DNA"/>
</dbReference>
<accession>A0A316DQ27</accession>
<proteinExistence type="predicted"/>
<comment type="caution">
    <text evidence="1">The sequence shown here is derived from an EMBL/GenBank/DDBJ whole genome shotgun (WGS) entry which is preliminary data.</text>
</comment>
<dbReference type="Proteomes" id="UP000245667">
    <property type="component" value="Unassembled WGS sequence"/>
</dbReference>
<protein>
    <submittedName>
        <fullName evidence="1">Uncharacterized protein</fullName>
    </submittedName>
</protein>
<sequence length="58" mass="6732">MGVNRMGLGMDLSFLYCLEEADITAINATQTGHKYFMEVGIFNLYLRNLRILIKDNRF</sequence>
<gene>
    <name evidence="1" type="ORF">LX92_04124</name>
</gene>
<organism evidence="1 2">
    <name type="scientific">Maribacter polysiphoniae</name>
    <dbReference type="NCBI Taxonomy" id="429344"/>
    <lineage>
        <taxon>Bacteria</taxon>
        <taxon>Pseudomonadati</taxon>
        <taxon>Bacteroidota</taxon>
        <taxon>Flavobacteriia</taxon>
        <taxon>Flavobacteriales</taxon>
        <taxon>Flavobacteriaceae</taxon>
        <taxon>Maribacter</taxon>
    </lineage>
</organism>
<name>A0A316DQ27_9FLAO</name>
<evidence type="ECO:0000313" key="2">
    <source>
        <dbReference type="Proteomes" id="UP000245667"/>
    </source>
</evidence>
<reference evidence="1 2" key="1">
    <citation type="submission" date="2018-05" db="EMBL/GenBank/DDBJ databases">
        <title>Genomic Encyclopedia of Archaeal and Bacterial Type Strains, Phase II (KMG-II): from individual species to whole genera.</title>
        <authorList>
            <person name="Goeker M."/>
        </authorList>
    </citation>
    <scope>NUCLEOTIDE SEQUENCE [LARGE SCALE GENOMIC DNA]</scope>
    <source>
        <strain evidence="1 2">DSM 23514</strain>
    </source>
</reference>